<evidence type="ECO:0000313" key="2">
    <source>
        <dbReference type="Proteomes" id="UP001210925"/>
    </source>
</evidence>
<name>A0AAD5UPS9_9FUNG</name>
<protein>
    <submittedName>
        <fullName evidence="1">Uncharacterized protein</fullName>
    </submittedName>
</protein>
<sequence length="96" mass="11435">MRNWFEIFKKASVNDSNVPTTGFSSQCVYCSQNPIMTKLRDLEQRIMQHQLDHSRRHRHEVNSELKKINTFINDLFAENDRIKQVLEHFLEKGDSN</sequence>
<dbReference type="Proteomes" id="UP001210925">
    <property type="component" value="Unassembled WGS sequence"/>
</dbReference>
<evidence type="ECO:0000313" key="1">
    <source>
        <dbReference type="EMBL" id="KAJ3262518.1"/>
    </source>
</evidence>
<proteinExistence type="predicted"/>
<accession>A0AAD5UPS9</accession>
<reference evidence="1" key="1">
    <citation type="submission" date="2020-05" db="EMBL/GenBank/DDBJ databases">
        <title>Phylogenomic resolution of chytrid fungi.</title>
        <authorList>
            <person name="Stajich J.E."/>
            <person name="Amses K."/>
            <person name="Simmons R."/>
            <person name="Seto K."/>
            <person name="Myers J."/>
            <person name="Bonds A."/>
            <person name="Quandt C.A."/>
            <person name="Barry K."/>
            <person name="Liu P."/>
            <person name="Grigoriev I."/>
            <person name="Longcore J.E."/>
            <person name="James T.Y."/>
        </authorList>
    </citation>
    <scope>NUCLEOTIDE SEQUENCE</scope>
    <source>
        <strain evidence="1">PLAUS21</strain>
    </source>
</reference>
<gene>
    <name evidence="1" type="ORF">HK103_000047</name>
</gene>
<organism evidence="1 2">
    <name type="scientific">Boothiomyces macroporosus</name>
    <dbReference type="NCBI Taxonomy" id="261099"/>
    <lineage>
        <taxon>Eukaryota</taxon>
        <taxon>Fungi</taxon>
        <taxon>Fungi incertae sedis</taxon>
        <taxon>Chytridiomycota</taxon>
        <taxon>Chytridiomycota incertae sedis</taxon>
        <taxon>Chytridiomycetes</taxon>
        <taxon>Rhizophydiales</taxon>
        <taxon>Terramycetaceae</taxon>
        <taxon>Boothiomyces</taxon>
    </lineage>
</organism>
<comment type="caution">
    <text evidence="1">The sequence shown here is derived from an EMBL/GenBank/DDBJ whole genome shotgun (WGS) entry which is preliminary data.</text>
</comment>
<dbReference type="AlphaFoldDB" id="A0AAD5UPS9"/>
<keyword evidence="2" id="KW-1185">Reference proteome</keyword>
<dbReference type="EMBL" id="JADGKB010000001">
    <property type="protein sequence ID" value="KAJ3262518.1"/>
    <property type="molecule type" value="Genomic_DNA"/>
</dbReference>